<protein>
    <submittedName>
        <fullName evidence="3">ATP-binding protein</fullName>
    </submittedName>
</protein>
<evidence type="ECO:0000313" key="4">
    <source>
        <dbReference type="Proteomes" id="UP000774570"/>
    </source>
</evidence>
<reference evidence="3 4" key="1">
    <citation type="submission" date="2021-07" db="EMBL/GenBank/DDBJ databases">
        <title>Actinomadura sp. PM05-2 isolated from lichen.</title>
        <authorList>
            <person name="Somphong A."/>
            <person name="Phongsopitanun W."/>
            <person name="Tanasupawat S."/>
            <person name="Peongsungnone V."/>
        </authorList>
    </citation>
    <scope>NUCLEOTIDE SEQUENCE [LARGE SCALE GENOMIC DNA]</scope>
    <source>
        <strain evidence="3 4">PM05-2</strain>
    </source>
</reference>
<evidence type="ECO:0000256" key="1">
    <source>
        <dbReference type="ARBA" id="ARBA00022527"/>
    </source>
</evidence>
<sequence length="152" mass="16175">MGEWVVGAPPVVVGGVTRLRVGSAAESVKVAREWVGDWLYDHGYAEASLFPAQVVVSELVTNAYRHAHVPGRPITVALYRSEGGVVCVVGDASEKEPEPQEFSLRATSGRGLSMIGFLVRSWGWHHPVAGGKGVWAVLDAEVDPSALDDVDG</sequence>
<dbReference type="Pfam" id="PF13581">
    <property type="entry name" value="HATPase_c_2"/>
    <property type="match status" value="1"/>
</dbReference>
<proteinExistence type="predicted"/>
<dbReference type="PANTHER" id="PTHR35526">
    <property type="entry name" value="ANTI-SIGMA-F FACTOR RSBW-RELATED"/>
    <property type="match status" value="1"/>
</dbReference>
<dbReference type="PANTHER" id="PTHR35526:SF3">
    <property type="entry name" value="ANTI-SIGMA-F FACTOR RSBW"/>
    <property type="match status" value="1"/>
</dbReference>
<dbReference type="EMBL" id="JAIBOA010000009">
    <property type="protein sequence ID" value="MBW8483761.1"/>
    <property type="molecule type" value="Genomic_DNA"/>
</dbReference>
<keyword evidence="4" id="KW-1185">Reference proteome</keyword>
<accession>A0ABS7FTY4</accession>
<dbReference type="InterPro" id="IPR050267">
    <property type="entry name" value="Anti-sigma-factor_SerPK"/>
</dbReference>
<keyword evidence="3" id="KW-0547">Nucleotide-binding</keyword>
<gene>
    <name evidence="3" type="ORF">K1Y72_15345</name>
</gene>
<evidence type="ECO:0000313" key="3">
    <source>
        <dbReference type="EMBL" id="MBW8483761.1"/>
    </source>
</evidence>
<dbReference type="InterPro" id="IPR003594">
    <property type="entry name" value="HATPase_dom"/>
</dbReference>
<dbReference type="GO" id="GO:0005524">
    <property type="term" value="F:ATP binding"/>
    <property type="evidence" value="ECO:0007669"/>
    <property type="project" value="UniProtKB-KW"/>
</dbReference>
<evidence type="ECO:0000259" key="2">
    <source>
        <dbReference type="Pfam" id="PF13581"/>
    </source>
</evidence>
<keyword evidence="1" id="KW-0808">Transferase</keyword>
<dbReference type="Proteomes" id="UP000774570">
    <property type="component" value="Unassembled WGS sequence"/>
</dbReference>
<organism evidence="3 4">
    <name type="scientific">Actinomadura parmotrematis</name>
    <dbReference type="NCBI Taxonomy" id="2864039"/>
    <lineage>
        <taxon>Bacteria</taxon>
        <taxon>Bacillati</taxon>
        <taxon>Actinomycetota</taxon>
        <taxon>Actinomycetes</taxon>
        <taxon>Streptosporangiales</taxon>
        <taxon>Thermomonosporaceae</taxon>
        <taxon>Actinomadura</taxon>
    </lineage>
</organism>
<dbReference type="RefSeq" id="WP_220167002.1">
    <property type="nucleotide sequence ID" value="NZ_JAIBOA010000009.1"/>
</dbReference>
<dbReference type="SUPFAM" id="SSF55874">
    <property type="entry name" value="ATPase domain of HSP90 chaperone/DNA topoisomerase II/histidine kinase"/>
    <property type="match status" value="1"/>
</dbReference>
<feature type="domain" description="Histidine kinase/HSP90-like ATPase" evidence="2">
    <location>
        <begin position="24"/>
        <end position="135"/>
    </location>
</feature>
<keyword evidence="1" id="KW-0723">Serine/threonine-protein kinase</keyword>
<name>A0ABS7FTY4_9ACTN</name>
<dbReference type="Gene3D" id="3.30.565.10">
    <property type="entry name" value="Histidine kinase-like ATPase, C-terminal domain"/>
    <property type="match status" value="1"/>
</dbReference>
<dbReference type="InterPro" id="IPR036890">
    <property type="entry name" value="HATPase_C_sf"/>
</dbReference>
<keyword evidence="3" id="KW-0067">ATP-binding</keyword>
<dbReference type="CDD" id="cd16936">
    <property type="entry name" value="HATPase_RsbW-like"/>
    <property type="match status" value="1"/>
</dbReference>
<keyword evidence="1" id="KW-0418">Kinase</keyword>
<comment type="caution">
    <text evidence="3">The sequence shown here is derived from an EMBL/GenBank/DDBJ whole genome shotgun (WGS) entry which is preliminary data.</text>
</comment>